<proteinExistence type="predicted"/>
<evidence type="ECO:0000259" key="1">
    <source>
        <dbReference type="Pfam" id="PF00535"/>
    </source>
</evidence>
<dbReference type="SUPFAM" id="SSF53448">
    <property type="entry name" value="Nucleotide-diphospho-sugar transferases"/>
    <property type="match status" value="1"/>
</dbReference>
<evidence type="ECO:0000313" key="3">
    <source>
        <dbReference type="Proteomes" id="UP000034048"/>
    </source>
</evidence>
<dbReference type="InterPro" id="IPR029044">
    <property type="entry name" value="Nucleotide-diphossugar_trans"/>
</dbReference>
<comment type="caution">
    <text evidence="2">The sequence shown here is derived from an EMBL/GenBank/DDBJ whole genome shotgun (WGS) entry which is preliminary data.</text>
</comment>
<protein>
    <recommendedName>
        <fullName evidence="1">Glycosyltransferase 2-like domain-containing protein</fullName>
    </recommendedName>
</protein>
<dbReference type="EMBL" id="LBWS01000055">
    <property type="protein sequence ID" value="KKR12437.1"/>
    <property type="molecule type" value="Genomic_DNA"/>
</dbReference>
<sequence length="231" mass="26857">MISIIIPIYNRASKLFQCLDSVLQQTYQDYEVIISDYGSTDNLAQLVADYQERFPQGCLRVINQANQGTSPNPARNHGAQEAKGEYLLFCDVDLTLQPNMLELMLQALDQHPDVSFVYSSFRYGRKLFKLWPYDAKKLKTMPYIHTTALIRAQHFPGFDNSLQRLQDWDLWLTMLEQGHRGYWLGQVLFTAQADGIISSWLPSFVYQLMPWLSRVKKYNQAVARIKEKHNL</sequence>
<dbReference type="Proteomes" id="UP000034048">
    <property type="component" value="Unassembled WGS sequence"/>
</dbReference>
<dbReference type="PANTHER" id="PTHR43685">
    <property type="entry name" value="GLYCOSYLTRANSFERASE"/>
    <property type="match status" value="1"/>
</dbReference>
<gene>
    <name evidence="2" type="ORF">UT42_C0055G0006</name>
</gene>
<dbReference type="Gene3D" id="3.90.550.10">
    <property type="entry name" value="Spore Coat Polysaccharide Biosynthesis Protein SpsA, Chain A"/>
    <property type="match status" value="1"/>
</dbReference>
<feature type="domain" description="Glycosyltransferase 2-like" evidence="1">
    <location>
        <begin position="3"/>
        <end position="140"/>
    </location>
</feature>
<accession>A0A0G0RFH9</accession>
<dbReference type="AlphaFoldDB" id="A0A0G0RFH9"/>
<evidence type="ECO:0000313" key="2">
    <source>
        <dbReference type="EMBL" id="KKR12437.1"/>
    </source>
</evidence>
<dbReference type="InterPro" id="IPR050834">
    <property type="entry name" value="Glycosyltransf_2"/>
</dbReference>
<reference evidence="2 3" key="1">
    <citation type="journal article" date="2015" name="Nature">
        <title>rRNA introns, odd ribosomes, and small enigmatic genomes across a large radiation of phyla.</title>
        <authorList>
            <person name="Brown C.T."/>
            <person name="Hug L.A."/>
            <person name="Thomas B.C."/>
            <person name="Sharon I."/>
            <person name="Castelle C.J."/>
            <person name="Singh A."/>
            <person name="Wilkins M.J."/>
            <person name="Williams K.H."/>
            <person name="Banfield J.F."/>
        </authorList>
    </citation>
    <scope>NUCLEOTIDE SEQUENCE [LARGE SCALE GENOMIC DNA]</scope>
</reference>
<name>A0A0G0RFH9_9BACT</name>
<dbReference type="Pfam" id="PF00535">
    <property type="entry name" value="Glycos_transf_2"/>
    <property type="match status" value="1"/>
</dbReference>
<dbReference type="CDD" id="cd00761">
    <property type="entry name" value="Glyco_tranf_GTA_type"/>
    <property type="match status" value="1"/>
</dbReference>
<organism evidence="2 3">
    <name type="scientific">Candidatus Falkowbacteria bacterium GW2011_GWA2_39_24</name>
    <dbReference type="NCBI Taxonomy" id="1618634"/>
    <lineage>
        <taxon>Bacteria</taxon>
        <taxon>Candidatus Falkowiibacteriota</taxon>
    </lineage>
</organism>
<dbReference type="InterPro" id="IPR001173">
    <property type="entry name" value="Glyco_trans_2-like"/>
</dbReference>
<dbReference type="PANTHER" id="PTHR43685:SF2">
    <property type="entry name" value="GLYCOSYLTRANSFERASE 2-LIKE DOMAIN-CONTAINING PROTEIN"/>
    <property type="match status" value="1"/>
</dbReference>